<organism evidence="2 3">
    <name type="scientific">Solanum verrucosum</name>
    <dbReference type="NCBI Taxonomy" id="315347"/>
    <lineage>
        <taxon>Eukaryota</taxon>
        <taxon>Viridiplantae</taxon>
        <taxon>Streptophyta</taxon>
        <taxon>Embryophyta</taxon>
        <taxon>Tracheophyta</taxon>
        <taxon>Spermatophyta</taxon>
        <taxon>Magnoliopsida</taxon>
        <taxon>eudicotyledons</taxon>
        <taxon>Gunneridae</taxon>
        <taxon>Pentapetalae</taxon>
        <taxon>asterids</taxon>
        <taxon>lamiids</taxon>
        <taxon>Solanales</taxon>
        <taxon>Solanaceae</taxon>
        <taxon>Solanoideae</taxon>
        <taxon>Solaneae</taxon>
        <taxon>Solanum</taxon>
    </lineage>
</organism>
<evidence type="ECO:0000259" key="1">
    <source>
        <dbReference type="Pfam" id="PF24626"/>
    </source>
</evidence>
<protein>
    <recommendedName>
        <fullName evidence="1">Tf2-1-like SH3-like domain-containing protein</fullName>
    </recommendedName>
</protein>
<keyword evidence="3" id="KW-1185">Reference proteome</keyword>
<dbReference type="EMBL" id="CP133623">
    <property type="protein sequence ID" value="WMV58831.1"/>
    <property type="molecule type" value="Genomic_DNA"/>
</dbReference>
<name>A0AAF1A0U5_SOLVR</name>
<evidence type="ECO:0000313" key="2">
    <source>
        <dbReference type="EMBL" id="WMV58831.1"/>
    </source>
</evidence>
<dbReference type="InterPro" id="IPR056924">
    <property type="entry name" value="SH3_Tf2-1"/>
</dbReference>
<feature type="non-terminal residue" evidence="2">
    <location>
        <position position="206"/>
    </location>
</feature>
<feature type="domain" description="Tf2-1-like SH3-like" evidence="1">
    <location>
        <begin position="107"/>
        <end position="170"/>
    </location>
</feature>
<proteinExistence type="predicted"/>
<sequence length="206" mass="24093">MDLNSRQRRWIELLKDYDLSILYHSGKANLVADALGWKAVKAEHLRPGDEFERLRIPKLQTDGQSEHTIQVLEDPLSWTLEDRLTTAQSRHQSYTDRRHRPLRFVVGDKVFLRVSPMKGVMRFGRRGKLSPRYIGPFQILRTVGDVAYELALPPAFSAIHLVFHVSILHRAILVVKVHWRHRQVENATWENDQEVQEQFPNLFEPS</sequence>
<dbReference type="AlphaFoldDB" id="A0AAF1A0U5"/>
<evidence type="ECO:0000313" key="3">
    <source>
        <dbReference type="Proteomes" id="UP001234989"/>
    </source>
</evidence>
<gene>
    <name evidence="2" type="ORF">MTR67_052216</name>
</gene>
<reference evidence="2" key="1">
    <citation type="submission" date="2023-08" db="EMBL/GenBank/DDBJ databases">
        <title>A de novo genome assembly of Solanum verrucosum Schlechtendal, a Mexican diploid species geographically isolated from the other diploid A-genome species in potato relatives.</title>
        <authorList>
            <person name="Hosaka K."/>
        </authorList>
    </citation>
    <scope>NUCLEOTIDE SEQUENCE</scope>
    <source>
        <tissue evidence="2">Young leaves</tissue>
    </source>
</reference>
<dbReference type="PANTHER" id="PTHR46148">
    <property type="entry name" value="CHROMO DOMAIN-CONTAINING PROTEIN"/>
    <property type="match status" value="1"/>
</dbReference>
<dbReference type="PANTHER" id="PTHR46148:SF60">
    <property type="entry name" value="CHROMO DOMAIN-CONTAINING PROTEIN"/>
    <property type="match status" value="1"/>
</dbReference>
<dbReference type="Pfam" id="PF24626">
    <property type="entry name" value="SH3_Tf2-1"/>
    <property type="match status" value="1"/>
</dbReference>
<dbReference type="Proteomes" id="UP001234989">
    <property type="component" value="Chromosome 12"/>
</dbReference>
<accession>A0AAF1A0U5</accession>